<keyword evidence="2" id="KW-1185">Reference proteome</keyword>
<dbReference type="RefSeq" id="WP_092491837.1">
    <property type="nucleotide sequence ID" value="NZ_FNKD01000001.1"/>
</dbReference>
<sequence length="75" mass="8755">MKPKFELTKEKKAGIVKSIKRYFSEERDEEIGDLAAMLMLEFFMEEIGPVFYNLGVEDSHAYVDEKLDDLFGIMK</sequence>
<reference evidence="1 2" key="1">
    <citation type="submission" date="2016-10" db="EMBL/GenBank/DDBJ databases">
        <authorList>
            <person name="de Groot N.N."/>
        </authorList>
    </citation>
    <scope>NUCLEOTIDE SEQUENCE [LARGE SCALE GENOMIC DNA]</scope>
    <source>
        <strain evidence="1 2">CGMCC 1.10449</strain>
    </source>
</reference>
<proteinExistence type="predicted"/>
<dbReference type="Pfam" id="PF09932">
    <property type="entry name" value="DUF2164"/>
    <property type="match status" value="1"/>
</dbReference>
<dbReference type="STRING" id="553311.SAMN05216231_1003"/>
<dbReference type="AlphaFoldDB" id="A0A1H0Z378"/>
<protein>
    <submittedName>
        <fullName evidence="1">Uncharacterized conserved protein, DUF2164 family</fullName>
    </submittedName>
</protein>
<dbReference type="EMBL" id="FNKD01000001">
    <property type="protein sequence ID" value="SDQ21947.1"/>
    <property type="molecule type" value="Genomic_DNA"/>
</dbReference>
<gene>
    <name evidence="1" type="ORF">SAMN05216231_1003</name>
</gene>
<evidence type="ECO:0000313" key="1">
    <source>
        <dbReference type="EMBL" id="SDQ21947.1"/>
    </source>
</evidence>
<dbReference type="InterPro" id="IPR018680">
    <property type="entry name" value="DUF2164"/>
</dbReference>
<organism evidence="1 2">
    <name type="scientific">Virgibacillus salinus</name>
    <dbReference type="NCBI Taxonomy" id="553311"/>
    <lineage>
        <taxon>Bacteria</taxon>
        <taxon>Bacillati</taxon>
        <taxon>Bacillota</taxon>
        <taxon>Bacilli</taxon>
        <taxon>Bacillales</taxon>
        <taxon>Bacillaceae</taxon>
        <taxon>Virgibacillus</taxon>
    </lineage>
</organism>
<evidence type="ECO:0000313" key="2">
    <source>
        <dbReference type="Proteomes" id="UP000199444"/>
    </source>
</evidence>
<name>A0A1H0Z378_9BACI</name>
<accession>A0A1H0Z378</accession>
<dbReference type="Proteomes" id="UP000199444">
    <property type="component" value="Unassembled WGS sequence"/>
</dbReference>